<evidence type="ECO:0000256" key="1">
    <source>
        <dbReference type="SAM" id="MobiDB-lite"/>
    </source>
</evidence>
<evidence type="ECO:0000313" key="2">
    <source>
        <dbReference type="EMBL" id="GKV02799.1"/>
    </source>
</evidence>
<protein>
    <submittedName>
        <fullName evidence="2">Uncharacterized protein</fullName>
    </submittedName>
</protein>
<accession>A0AAV5IXB9</accession>
<dbReference type="AlphaFoldDB" id="A0AAV5IXB9"/>
<dbReference type="EMBL" id="BPVZ01000019">
    <property type="protein sequence ID" value="GKV02799.1"/>
    <property type="molecule type" value="Genomic_DNA"/>
</dbReference>
<gene>
    <name evidence="2" type="ORF">SLEP1_g15189</name>
</gene>
<organism evidence="2 3">
    <name type="scientific">Rubroshorea leprosula</name>
    <dbReference type="NCBI Taxonomy" id="152421"/>
    <lineage>
        <taxon>Eukaryota</taxon>
        <taxon>Viridiplantae</taxon>
        <taxon>Streptophyta</taxon>
        <taxon>Embryophyta</taxon>
        <taxon>Tracheophyta</taxon>
        <taxon>Spermatophyta</taxon>
        <taxon>Magnoliopsida</taxon>
        <taxon>eudicotyledons</taxon>
        <taxon>Gunneridae</taxon>
        <taxon>Pentapetalae</taxon>
        <taxon>rosids</taxon>
        <taxon>malvids</taxon>
        <taxon>Malvales</taxon>
        <taxon>Dipterocarpaceae</taxon>
        <taxon>Rubroshorea</taxon>
    </lineage>
</organism>
<keyword evidence="3" id="KW-1185">Reference proteome</keyword>
<sequence>MAAHMQASVLTASTVGVPFPDETIDGSEGSYGSESQRAKDK</sequence>
<reference evidence="2 3" key="1">
    <citation type="journal article" date="2021" name="Commun. Biol.">
        <title>The genome of Shorea leprosula (Dipterocarpaceae) highlights the ecological relevance of drought in aseasonal tropical rainforests.</title>
        <authorList>
            <person name="Ng K.K.S."/>
            <person name="Kobayashi M.J."/>
            <person name="Fawcett J.A."/>
            <person name="Hatakeyama M."/>
            <person name="Paape T."/>
            <person name="Ng C.H."/>
            <person name="Ang C.C."/>
            <person name="Tnah L.H."/>
            <person name="Lee C.T."/>
            <person name="Nishiyama T."/>
            <person name="Sese J."/>
            <person name="O'Brien M.J."/>
            <person name="Copetti D."/>
            <person name="Mohd Noor M.I."/>
            <person name="Ong R.C."/>
            <person name="Putra M."/>
            <person name="Sireger I.Z."/>
            <person name="Indrioko S."/>
            <person name="Kosugi Y."/>
            <person name="Izuno A."/>
            <person name="Isagi Y."/>
            <person name="Lee S.L."/>
            <person name="Shimizu K.K."/>
        </authorList>
    </citation>
    <scope>NUCLEOTIDE SEQUENCE [LARGE SCALE GENOMIC DNA]</scope>
    <source>
        <strain evidence="2">214</strain>
    </source>
</reference>
<comment type="caution">
    <text evidence="2">The sequence shown here is derived from an EMBL/GenBank/DDBJ whole genome shotgun (WGS) entry which is preliminary data.</text>
</comment>
<feature type="region of interest" description="Disordered" evidence="1">
    <location>
        <begin position="1"/>
        <end position="41"/>
    </location>
</feature>
<name>A0AAV5IXB9_9ROSI</name>
<dbReference type="Proteomes" id="UP001054252">
    <property type="component" value="Unassembled WGS sequence"/>
</dbReference>
<proteinExistence type="predicted"/>
<evidence type="ECO:0000313" key="3">
    <source>
        <dbReference type="Proteomes" id="UP001054252"/>
    </source>
</evidence>